<evidence type="ECO:0000259" key="7">
    <source>
        <dbReference type="PROSITE" id="PS51471"/>
    </source>
</evidence>
<dbReference type="InterPro" id="IPR006620">
    <property type="entry name" value="Pro_4_hyd_alph"/>
</dbReference>
<comment type="cofactor">
    <cofactor evidence="1">
        <name>L-ascorbate</name>
        <dbReference type="ChEBI" id="CHEBI:38290"/>
    </cofactor>
</comment>
<evidence type="ECO:0000256" key="3">
    <source>
        <dbReference type="ARBA" id="ARBA00022896"/>
    </source>
</evidence>
<evidence type="ECO:0000256" key="6">
    <source>
        <dbReference type="ARBA" id="ARBA00023004"/>
    </source>
</evidence>
<dbReference type="PROSITE" id="PS51471">
    <property type="entry name" value="FE2OG_OXY"/>
    <property type="match status" value="1"/>
</dbReference>
<dbReference type="InterPro" id="IPR051559">
    <property type="entry name" value="HIF_prolyl_hydroxylases"/>
</dbReference>
<dbReference type="EMBL" id="CAJNNW010026622">
    <property type="protein sequence ID" value="CAE8686653.1"/>
    <property type="molecule type" value="Genomic_DNA"/>
</dbReference>
<dbReference type="InterPro" id="IPR044862">
    <property type="entry name" value="Pro_4_hyd_alph_FE2OG_OXY"/>
</dbReference>
<keyword evidence="3" id="KW-0847">Vitamin C</keyword>
<sequence>MAIGGVRLESLAWETSSPRQIPDVLPQRLLRPQSPAGSPAAAMEETLTQRRRCDQCKGPANEGKLGPPGSSFVGRWYCHICWRRMVHKIPSLSKPASAESGEIEAKAVPLPGHLLPSDFSFLPPSERRLCRDCHLPAPLGLALQSAAGSRGDVDVAVAAQSCEEEPDWVCPMCFLRCPRAPDPHQDLARTDFGFEGLQQVMLLRAAAWAARRSEPEPSSKNSGPPAKIGDQPWAHGCIDVLWDAGGRNAAALARALHDEFGAFLRFAELHDEPAVREMLARHPEVPREEVVRERGLSALLPGGIYINGCEVNPKVLFYELKYLLTVAPPDPLELARVEVDVMARLSALRQQWRPKHAEDCRWWKSSEVFAVISRSLAEHKSCIIDGFLQPEEVAALQDTACQLRSGEHLERGIVEQRHGDRSFFGEECDNQGDFLNIADQPNKWTVQGDHRIWIKDTDARAQKLRLLTSALDDLVTSMRRDKSVDPQTASRLRRISFRENTMVACYHGKSRGRYMKHCDTGRKAVLTAIIYLNSDWQPDHGGHLRLFQETSKCPTRVRCDVAPVANRLLLFWATDECPHEVLAARSDRFAMTTWFLDGRQHLGSGGQSGLQNLLNNANVVESQSDDEAVECGKIDEQLRPDAVPGHCAVDSELLRKQR</sequence>
<keyword evidence="5" id="KW-0560">Oxidoreductase</keyword>
<keyword evidence="4" id="KW-0223">Dioxygenase</keyword>
<keyword evidence="2" id="KW-0479">Metal-binding</keyword>
<gene>
    <name evidence="8" type="ORF">PGLA2088_LOCUS25081</name>
</gene>
<keyword evidence="6" id="KW-0408">Iron</keyword>
<dbReference type="Gene3D" id="2.60.120.620">
    <property type="entry name" value="q2cbj1_9rhob like domain"/>
    <property type="match status" value="1"/>
</dbReference>
<dbReference type="AlphaFoldDB" id="A0A813JPZ6"/>
<evidence type="ECO:0000256" key="1">
    <source>
        <dbReference type="ARBA" id="ARBA00001961"/>
    </source>
</evidence>
<dbReference type="SMART" id="SM00702">
    <property type="entry name" value="P4Hc"/>
    <property type="match status" value="1"/>
</dbReference>
<dbReference type="PANTHER" id="PTHR12907:SF26">
    <property type="entry name" value="HIF PROLYL HYDROXYLASE, ISOFORM C"/>
    <property type="match status" value="1"/>
</dbReference>
<evidence type="ECO:0000256" key="2">
    <source>
        <dbReference type="ARBA" id="ARBA00022723"/>
    </source>
</evidence>
<reference evidence="8" key="1">
    <citation type="submission" date="2021-02" db="EMBL/GenBank/DDBJ databases">
        <authorList>
            <person name="Dougan E. K."/>
            <person name="Rhodes N."/>
            <person name="Thang M."/>
            <person name="Chan C."/>
        </authorList>
    </citation>
    <scope>NUCLEOTIDE SEQUENCE</scope>
</reference>
<evidence type="ECO:0000313" key="8">
    <source>
        <dbReference type="EMBL" id="CAE8686653.1"/>
    </source>
</evidence>
<comment type="caution">
    <text evidence="8">The sequence shown here is derived from an EMBL/GenBank/DDBJ whole genome shotgun (WGS) entry which is preliminary data.</text>
</comment>
<dbReference type="GO" id="GO:0031418">
    <property type="term" value="F:L-ascorbic acid binding"/>
    <property type="evidence" value="ECO:0007669"/>
    <property type="project" value="UniProtKB-KW"/>
</dbReference>
<dbReference type="GO" id="GO:0031543">
    <property type="term" value="F:peptidyl-proline dioxygenase activity"/>
    <property type="evidence" value="ECO:0007669"/>
    <property type="project" value="TreeGrafter"/>
</dbReference>
<dbReference type="InterPro" id="IPR005123">
    <property type="entry name" value="Oxoglu/Fe-dep_dioxygenase_dom"/>
</dbReference>
<accession>A0A813JPZ6</accession>
<feature type="domain" description="Fe2OG dioxygenase" evidence="7">
    <location>
        <begin position="488"/>
        <end position="597"/>
    </location>
</feature>
<dbReference type="GO" id="GO:0071456">
    <property type="term" value="P:cellular response to hypoxia"/>
    <property type="evidence" value="ECO:0007669"/>
    <property type="project" value="TreeGrafter"/>
</dbReference>
<name>A0A813JPZ6_POLGL</name>
<dbReference type="Pfam" id="PF13640">
    <property type="entry name" value="2OG-FeII_Oxy_3"/>
    <property type="match status" value="1"/>
</dbReference>
<evidence type="ECO:0000313" key="9">
    <source>
        <dbReference type="Proteomes" id="UP000626109"/>
    </source>
</evidence>
<proteinExistence type="predicted"/>
<organism evidence="8 9">
    <name type="scientific">Polarella glacialis</name>
    <name type="common">Dinoflagellate</name>
    <dbReference type="NCBI Taxonomy" id="89957"/>
    <lineage>
        <taxon>Eukaryota</taxon>
        <taxon>Sar</taxon>
        <taxon>Alveolata</taxon>
        <taxon>Dinophyceae</taxon>
        <taxon>Suessiales</taxon>
        <taxon>Suessiaceae</taxon>
        <taxon>Polarella</taxon>
    </lineage>
</organism>
<evidence type="ECO:0000256" key="4">
    <source>
        <dbReference type="ARBA" id="ARBA00022964"/>
    </source>
</evidence>
<dbReference type="Proteomes" id="UP000626109">
    <property type="component" value="Unassembled WGS sequence"/>
</dbReference>
<protein>
    <recommendedName>
        <fullName evidence="7">Fe2OG dioxygenase domain-containing protein</fullName>
    </recommendedName>
</protein>
<evidence type="ECO:0000256" key="5">
    <source>
        <dbReference type="ARBA" id="ARBA00023002"/>
    </source>
</evidence>
<dbReference type="GO" id="GO:0008198">
    <property type="term" value="F:ferrous iron binding"/>
    <property type="evidence" value="ECO:0007669"/>
    <property type="project" value="TreeGrafter"/>
</dbReference>
<dbReference type="PANTHER" id="PTHR12907">
    <property type="entry name" value="EGL NINE HOMOLOG-RELATED"/>
    <property type="match status" value="1"/>
</dbReference>